<name>A0A0P1EQ67_9RHOB</name>
<evidence type="ECO:0000313" key="1">
    <source>
        <dbReference type="EMBL" id="CUH52558.1"/>
    </source>
</evidence>
<keyword evidence="2" id="KW-1185">Reference proteome</keyword>
<sequence>MQENVGFDVLRRGGGKERVLQKGRQVLLQPFGRVGASGGEDWRCPKLRPREDVVLEAELWRQEIGDGGGRGGA</sequence>
<organism evidence="1 2">
    <name type="scientific">Shimia marina</name>
    <dbReference type="NCBI Taxonomy" id="321267"/>
    <lineage>
        <taxon>Bacteria</taxon>
        <taxon>Pseudomonadati</taxon>
        <taxon>Pseudomonadota</taxon>
        <taxon>Alphaproteobacteria</taxon>
        <taxon>Rhodobacterales</taxon>
        <taxon>Roseobacteraceae</taxon>
    </lineage>
</organism>
<protein>
    <submittedName>
        <fullName evidence="1">Uncharacterized protein</fullName>
    </submittedName>
</protein>
<dbReference type="AlphaFoldDB" id="A0A0P1EQ67"/>
<proteinExistence type="predicted"/>
<dbReference type="Proteomes" id="UP000054823">
    <property type="component" value="Unassembled WGS sequence"/>
</dbReference>
<reference evidence="1 2" key="1">
    <citation type="submission" date="2015-09" db="EMBL/GenBank/DDBJ databases">
        <authorList>
            <consortium name="Swine Surveillance"/>
        </authorList>
    </citation>
    <scope>NUCLEOTIDE SEQUENCE [LARGE SCALE GENOMIC DNA]</scope>
    <source>
        <strain evidence="1 2">CECT 7688</strain>
    </source>
</reference>
<gene>
    <name evidence="1" type="ORF">SHM7688_02005</name>
</gene>
<accession>A0A0P1EQ67</accession>
<evidence type="ECO:0000313" key="2">
    <source>
        <dbReference type="Proteomes" id="UP000054823"/>
    </source>
</evidence>
<dbReference type="EMBL" id="CYPW01000018">
    <property type="protein sequence ID" value="CUH52558.1"/>
    <property type="molecule type" value="Genomic_DNA"/>
</dbReference>